<gene>
    <name evidence="2" type="ORF">OHA16_29260</name>
</gene>
<feature type="chain" id="PRO_5045230852" evidence="1">
    <location>
        <begin position="32"/>
        <end position="153"/>
    </location>
</feature>
<feature type="signal peptide" evidence="1">
    <location>
        <begin position="1"/>
        <end position="31"/>
    </location>
</feature>
<dbReference type="Proteomes" id="UP001432222">
    <property type="component" value="Chromosome"/>
</dbReference>
<accession>A0ABZ1U683</accession>
<reference evidence="2" key="1">
    <citation type="submission" date="2022-10" db="EMBL/GenBank/DDBJ databases">
        <title>The complete genomes of actinobacterial strains from the NBC collection.</title>
        <authorList>
            <person name="Joergensen T.S."/>
            <person name="Alvarez Arevalo M."/>
            <person name="Sterndorff E.B."/>
            <person name="Faurdal D."/>
            <person name="Vuksanovic O."/>
            <person name="Mourched A.-S."/>
            <person name="Charusanti P."/>
            <person name="Shaw S."/>
            <person name="Blin K."/>
            <person name="Weber T."/>
        </authorList>
    </citation>
    <scope>NUCLEOTIDE SEQUENCE</scope>
    <source>
        <strain evidence="2">NBC_00222</strain>
    </source>
</reference>
<protein>
    <submittedName>
        <fullName evidence="2">Uncharacterized protein</fullName>
    </submittedName>
</protein>
<evidence type="ECO:0000256" key="1">
    <source>
        <dbReference type="SAM" id="SignalP"/>
    </source>
</evidence>
<proteinExistence type="predicted"/>
<evidence type="ECO:0000313" key="2">
    <source>
        <dbReference type="EMBL" id="WUQ86692.1"/>
    </source>
</evidence>
<name>A0ABZ1U683_9ACTN</name>
<dbReference type="EMBL" id="CP108110">
    <property type="protein sequence ID" value="WUQ86692.1"/>
    <property type="molecule type" value="Genomic_DNA"/>
</dbReference>
<organism evidence="2 3">
    <name type="scientific">Kitasatospora purpeofusca</name>
    <dbReference type="NCBI Taxonomy" id="67352"/>
    <lineage>
        <taxon>Bacteria</taxon>
        <taxon>Bacillati</taxon>
        <taxon>Actinomycetota</taxon>
        <taxon>Actinomycetes</taxon>
        <taxon>Kitasatosporales</taxon>
        <taxon>Streptomycetaceae</taxon>
        <taxon>Kitasatospora</taxon>
    </lineage>
</organism>
<keyword evidence="3" id="KW-1185">Reference proteome</keyword>
<keyword evidence="1" id="KW-0732">Signal</keyword>
<evidence type="ECO:0000313" key="3">
    <source>
        <dbReference type="Proteomes" id="UP001432222"/>
    </source>
</evidence>
<sequence>MNRFAKASVTALVSLTLGLGTIATATSPAVAASTDVCGGAISDYTGLNSVDVPFTGTATNGATSRHFTIIPQTANSPLVKTELVTASNDVYAIANFELGVNDLGQGTIYFPLFGGTGYSTGIRCETGTRVTKITGFLHVPDSESLLEFNISRA</sequence>
<dbReference type="RefSeq" id="WP_328957285.1">
    <property type="nucleotide sequence ID" value="NZ_CP108110.1"/>
</dbReference>